<dbReference type="RefSeq" id="WP_184300465.1">
    <property type="nucleotide sequence ID" value="NZ_JACHLP010000005.1"/>
</dbReference>
<keyword evidence="3" id="KW-1185">Reference proteome</keyword>
<dbReference type="InterPro" id="IPR046644">
    <property type="entry name" value="DUF6756"/>
</dbReference>
<sequence>MQSIVQEIASAAERLCLDRSAVVVLAQEDSERIYWSALQRFVGPEDRRWWWEAFREPGVSLTFVDGDGWRKLPSIVPSASDPVWFIAEDDQLPQYPVFEMSAEVAAKIIGECYGFEYYLVAKDLSWLVCETHHNVVCAIGAAVEGRLLEHAVQPFAPADGFAVRRACTLGVLNARRPGRRNPLVQGQPRRTGVDYTRSAPASLRC</sequence>
<dbReference type="Proteomes" id="UP000562027">
    <property type="component" value="Unassembled WGS sequence"/>
</dbReference>
<dbReference type="Pfam" id="PF20541">
    <property type="entry name" value="DUF6756"/>
    <property type="match status" value="1"/>
</dbReference>
<dbReference type="EMBL" id="JACHLP010000005">
    <property type="protein sequence ID" value="MBB4844287.1"/>
    <property type="molecule type" value="Genomic_DNA"/>
</dbReference>
<gene>
    <name evidence="2" type="ORF">HNP55_002823</name>
</gene>
<protein>
    <submittedName>
        <fullName evidence="2">Uncharacterized protein</fullName>
    </submittedName>
</protein>
<evidence type="ECO:0000256" key="1">
    <source>
        <dbReference type="SAM" id="MobiDB-lite"/>
    </source>
</evidence>
<reference evidence="2 3" key="1">
    <citation type="submission" date="2020-08" db="EMBL/GenBank/DDBJ databases">
        <title>Functional genomics of gut bacteria from endangered species of beetles.</title>
        <authorList>
            <person name="Carlos-Shanley C."/>
        </authorList>
    </citation>
    <scope>NUCLEOTIDE SEQUENCE [LARGE SCALE GENOMIC DNA]</scope>
    <source>
        <strain evidence="2 3">S00239</strain>
    </source>
</reference>
<comment type="caution">
    <text evidence="2">The sequence shown here is derived from an EMBL/GenBank/DDBJ whole genome shotgun (WGS) entry which is preliminary data.</text>
</comment>
<feature type="region of interest" description="Disordered" evidence="1">
    <location>
        <begin position="178"/>
        <end position="205"/>
    </location>
</feature>
<name>A0A840LG69_9BURK</name>
<evidence type="ECO:0000313" key="3">
    <source>
        <dbReference type="Proteomes" id="UP000562027"/>
    </source>
</evidence>
<accession>A0A840LG69</accession>
<proteinExistence type="predicted"/>
<dbReference type="AlphaFoldDB" id="A0A840LG69"/>
<organism evidence="2 3">
    <name type="scientific">Roseateles oligotrophus</name>
    <dbReference type="NCBI Taxonomy" id="1769250"/>
    <lineage>
        <taxon>Bacteria</taxon>
        <taxon>Pseudomonadati</taxon>
        <taxon>Pseudomonadota</taxon>
        <taxon>Betaproteobacteria</taxon>
        <taxon>Burkholderiales</taxon>
        <taxon>Sphaerotilaceae</taxon>
        <taxon>Roseateles</taxon>
    </lineage>
</organism>
<evidence type="ECO:0000313" key="2">
    <source>
        <dbReference type="EMBL" id="MBB4844287.1"/>
    </source>
</evidence>